<name>A0A016TZ75_9BILA</name>
<reference evidence="2" key="1">
    <citation type="journal article" date="2015" name="Nat. Genet.">
        <title>The genome and transcriptome of the zoonotic hookworm Ancylostoma ceylanicum identify infection-specific gene families.</title>
        <authorList>
            <person name="Schwarz E.M."/>
            <person name="Hu Y."/>
            <person name="Antoshechkin I."/>
            <person name="Miller M.M."/>
            <person name="Sternberg P.W."/>
            <person name="Aroian R.V."/>
        </authorList>
    </citation>
    <scope>NUCLEOTIDE SEQUENCE</scope>
    <source>
        <strain evidence="2">HY135</strain>
    </source>
</reference>
<dbReference type="AlphaFoldDB" id="A0A016TZ75"/>
<gene>
    <name evidence="1" type="primary">Acey_s0068.g192</name>
    <name evidence="1" type="ORF">Y032_0068g192</name>
</gene>
<keyword evidence="2" id="KW-1185">Reference proteome</keyword>
<proteinExistence type="predicted"/>
<evidence type="ECO:0000313" key="2">
    <source>
        <dbReference type="Proteomes" id="UP000024635"/>
    </source>
</evidence>
<comment type="caution">
    <text evidence="1">The sequence shown here is derived from an EMBL/GenBank/DDBJ whole genome shotgun (WGS) entry which is preliminary data.</text>
</comment>
<accession>A0A016TZ75</accession>
<sequence>MSQKAIIAADVPVPFTELSRNTRNLPKTSDAVIPQCIHLKKFYVTGQFFEDLDLPIPSIPMPVFSRQELLYWTPDFELEMPNKYGTIATKNIFLRGMFKLGLQVTSTEADVRKETGRGVSSPRE</sequence>
<evidence type="ECO:0000313" key="1">
    <source>
        <dbReference type="EMBL" id="EYC07902.1"/>
    </source>
</evidence>
<dbReference type="EMBL" id="JARK01001404">
    <property type="protein sequence ID" value="EYC07902.1"/>
    <property type="molecule type" value="Genomic_DNA"/>
</dbReference>
<organism evidence="1 2">
    <name type="scientific">Ancylostoma ceylanicum</name>
    <dbReference type="NCBI Taxonomy" id="53326"/>
    <lineage>
        <taxon>Eukaryota</taxon>
        <taxon>Metazoa</taxon>
        <taxon>Ecdysozoa</taxon>
        <taxon>Nematoda</taxon>
        <taxon>Chromadorea</taxon>
        <taxon>Rhabditida</taxon>
        <taxon>Rhabditina</taxon>
        <taxon>Rhabditomorpha</taxon>
        <taxon>Strongyloidea</taxon>
        <taxon>Ancylostomatidae</taxon>
        <taxon>Ancylostomatinae</taxon>
        <taxon>Ancylostoma</taxon>
    </lineage>
</organism>
<dbReference type="Proteomes" id="UP000024635">
    <property type="component" value="Unassembled WGS sequence"/>
</dbReference>
<protein>
    <submittedName>
        <fullName evidence="1">Uncharacterized protein</fullName>
    </submittedName>
</protein>